<keyword evidence="2" id="KW-1185">Reference proteome</keyword>
<accession>A0A1I6BCN9</accession>
<organism evidence="1 2">
    <name type="scientific">Hymenobacter arizonensis</name>
    <name type="common">Siccationidurans arizonensis</name>
    <dbReference type="NCBI Taxonomy" id="1227077"/>
    <lineage>
        <taxon>Bacteria</taxon>
        <taxon>Pseudomonadati</taxon>
        <taxon>Bacteroidota</taxon>
        <taxon>Cytophagia</taxon>
        <taxon>Cytophagales</taxon>
        <taxon>Hymenobacteraceae</taxon>
        <taxon>Hymenobacter</taxon>
    </lineage>
</organism>
<name>A0A1I6BCN9_HYMAR</name>
<gene>
    <name evidence="1" type="ORF">SAMN04515668_4349</name>
</gene>
<evidence type="ECO:0000313" key="2">
    <source>
        <dbReference type="Proteomes" id="UP000199029"/>
    </source>
</evidence>
<dbReference type="EMBL" id="FOXS01000008">
    <property type="protein sequence ID" value="SFQ78664.1"/>
    <property type="molecule type" value="Genomic_DNA"/>
</dbReference>
<evidence type="ECO:0000313" key="1">
    <source>
        <dbReference type="EMBL" id="SFQ78664.1"/>
    </source>
</evidence>
<proteinExistence type="predicted"/>
<protein>
    <submittedName>
        <fullName evidence="1">Uncharacterized protein</fullName>
    </submittedName>
</protein>
<sequence length="127" mass="14854">MEELLHPRHPLDKFHQSQVEFLAMLPEEQRAEHARLFRLGNASYRYQQQAAGEVTEADFHHWLEGLPEKMRAAMVREGFEASKNSWPLRRHALERRDLGQDAFLQAILSPEDWAYQQALAQPPAPRQ</sequence>
<reference evidence="2" key="1">
    <citation type="submission" date="2016-10" db="EMBL/GenBank/DDBJ databases">
        <authorList>
            <person name="Varghese N."/>
            <person name="Submissions S."/>
        </authorList>
    </citation>
    <scope>NUCLEOTIDE SEQUENCE [LARGE SCALE GENOMIC DNA]</scope>
    <source>
        <strain evidence="2">OR362-8,ATCC BAA-1266,JCM 13504</strain>
    </source>
</reference>
<dbReference type="Proteomes" id="UP000199029">
    <property type="component" value="Unassembled WGS sequence"/>
</dbReference>
<dbReference type="AlphaFoldDB" id="A0A1I6BCN9"/>
<dbReference type="STRING" id="1227077.SAMN04515668_4349"/>